<sequence length="249" mass="27211">MLGCVTWVFCKFSSNPTTFILTTILLRLDMGEEGGKVDSIEGEVNNVAEGSLEKGDAAVATAAIHPMQLLPLGVERRQWRVKPKPVKQEQNQDKSPKSNEVDVEIPTPVEVEQCQSQSLVDPGMERSKDAMGEKKATRSLDKGKSKVTGAQLEDRNKGIMGSTTQVHIKAPTVTSVINTFRSLAKGRRGTYHDSNSSSNQFNVLFEDDTDDVEDGPIEKEIPNGEDIGSVSGDDLDQDMVEADRLAFTD</sequence>
<protein>
    <submittedName>
        <fullName evidence="1">Uncharacterized protein</fullName>
    </submittedName>
</protein>
<evidence type="ECO:0000313" key="2">
    <source>
        <dbReference type="Proteomes" id="UP001055879"/>
    </source>
</evidence>
<name>A0ACB8XM78_ARCLA</name>
<proteinExistence type="predicted"/>
<dbReference type="EMBL" id="CM042062">
    <property type="protein sequence ID" value="KAI3669311.1"/>
    <property type="molecule type" value="Genomic_DNA"/>
</dbReference>
<dbReference type="Proteomes" id="UP001055879">
    <property type="component" value="Linkage Group LG16"/>
</dbReference>
<evidence type="ECO:0000313" key="1">
    <source>
        <dbReference type="EMBL" id="KAI3669311.1"/>
    </source>
</evidence>
<accession>A0ACB8XM78</accession>
<reference evidence="1 2" key="2">
    <citation type="journal article" date="2022" name="Mol. Ecol. Resour.">
        <title>The genomes of chicory, endive, great burdock and yacon provide insights into Asteraceae paleo-polyploidization history and plant inulin production.</title>
        <authorList>
            <person name="Fan W."/>
            <person name="Wang S."/>
            <person name="Wang H."/>
            <person name="Wang A."/>
            <person name="Jiang F."/>
            <person name="Liu H."/>
            <person name="Zhao H."/>
            <person name="Xu D."/>
            <person name="Zhang Y."/>
        </authorList>
    </citation>
    <scope>NUCLEOTIDE SEQUENCE [LARGE SCALE GENOMIC DNA]</scope>
    <source>
        <strain evidence="2">cv. Niubang</strain>
    </source>
</reference>
<gene>
    <name evidence="1" type="ORF">L6452_40543</name>
</gene>
<organism evidence="1 2">
    <name type="scientific">Arctium lappa</name>
    <name type="common">Greater burdock</name>
    <name type="synonym">Lappa major</name>
    <dbReference type="NCBI Taxonomy" id="4217"/>
    <lineage>
        <taxon>Eukaryota</taxon>
        <taxon>Viridiplantae</taxon>
        <taxon>Streptophyta</taxon>
        <taxon>Embryophyta</taxon>
        <taxon>Tracheophyta</taxon>
        <taxon>Spermatophyta</taxon>
        <taxon>Magnoliopsida</taxon>
        <taxon>eudicotyledons</taxon>
        <taxon>Gunneridae</taxon>
        <taxon>Pentapetalae</taxon>
        <taxon>asterids</taxon>
        <taxon>campanulids</taxon>
        <taxon>Asterales</taxon>
        <taxon>Asteraceae</taxon>
        <taxon>Carduoideae</taxon>
        <taxon>Cardueae</taxon>
        <taxon>Arctiinae</taxon>
        <taxon>Arctium</taxon>
    </lineage>
</organism>
<keyword evidence="2" id="KW-1185">Reference proteome</keyword>
<comment type="caution">
    <text evidence="1">The sequence shown here is derived from an EMBL/GenBank/DDBJ whole genome shotgun (WGS) entry which is preliminary data.</text>
</comment>
<reference evidence="2" key="1">
    <citation type="journal article" date="2022" name="Mol. Ecol. Resour.">
        <title>The genomes of chicory, endive, great burdock and yacon provide insights into Asteraceae palaeo-polyploidization history and plant inulin production.</title>
        <authorList>
            <person name="Fan W."/>
            <person name="Wang S."/>
            <person name="Wang H."/>
            <person name="Wang A."/>
            <person name="Jiang F."/>
            <person name="Liu H."/>
            <person name="Zhao H."/>
            <person name="Xu D."/>
            <person name="Zhang Y."/>
        </authorList>
    </citation>
    <scope>NUCLEOTIDE SEQUENCE [LARGE SCALE GENOMIC DNA]</scope>
    <source>
        <strain evidence="2">cv. Niubang</strain>
    </source>
</reference>